<dbReference type="PIRSF" id="PIRSF019083">
    <property type="entry name" value="UCP019083_VanZ"/>
    <property type="match status" value="1"/>
</dbReference>
<feature type="transmembrane region" description="Helical" evidence="1">
    <location>
        <begin position="131"/>
        <end position="151"/>
    </location>
</feature>
<dbReference type="NCBIfam" id="NF037970">
    <property type="entry name" value="vanZ_1"/>
    <property type="match status" value="1"/>
</dbReference>
<evidence type="ECO:0000256" key="1">
    <source>
        <dbReference type="SAM" id="Phobius"/>
    </source>
</evidence>
<keyword evidence="1" id="KW-0812">Transmembrane</keyword>
<keyword evidence="1" id="KW-1133">Transmembrane helix</keyword>
<dbReference type="Proteomes" id="UP000623678">
    <property type="component" value="Unassembled WGS sequence"/>
</dbReference>
<keyword evidence="1" id="KW-0472">Membrane</keyword>
<gene>
    <name evidence="3" type="ORF">H8705_00015</name>
</gene>
<dbReference type="InterPro" id="IPR006976">
    <property type="entry name" value="VanZ-like"/>
</dbReference>
<name>A0A926EPK4_9FIRM</name>
<comment type="caution">
    <text evidence="3">The sequence shown here is derived from an EMBL/GenBank/DDBJ whole genome shotgun (WGS) entry which is preliminary data.</text>
</comment>
<evidence type="ECO:0000313" key="3">
    <source>
        <dbReference type="EMBL" id="MBC8583975.1"/>
    </source>
</evidence>
<evidence type="ECO:0000259" key="2">
    <source>
        <dbReference type="Pfam" id="PF04892"/>
    </source>
</evidence>
<protein>
    <submittedName>
        <fullName evidence="3">VanZ family protein</fullName>
    </submittedName>
</protein>
<proteinExistence type="predicted"/>
<dbReference type="InterPro" id="IPR016747">
    <property type="entry name" value="Phosphotransbutyrylase"/>
</dbReference>
<evidence type="ECO:0000313" key="4">
    <source>
        <dbReference type="Proteomes" id="UP000623678"/>
    </source>
</evidence>
<dbReference type="AlphaFoldDB" id="A0A926EPK4"/>
<organism evidence="3 4">
    <name type="scientific">Youxingia wuxianensis</name>
    <dbReference type="NCBI Taxonomy" id="2763678"/>
    <lineage>
        <taxon>Bacteria</taxon>
        <taxon>Bacillati</taxon>
        <taxon>Bacillota</taxon>
        <taxon>Clostridia</taxon>
        <taxon>Eubacteriales</taxon>
        <taxon>Oscillospiraceae</taxon>
        <taxon>Youxingia</taxon>
    </lineage>
</organism>
<sequence>MKRKWIFLLAAILLLLTWMGIIFYMSHQSGAESSYLSTETTKGIIGKFVDNFDMLSLQTKLKLEFVIRKIAHLGEYAVLGTLFFGVLRLCGIKNYRKTAAIALLLSFLWAAGDEWHQSFIPGRSARISDVFIDTIGAAVGIFIIWAAIYFARRLQKK</sequence>
<feature type="transmembrane region" description="Helical" evidence="1">
    <location>
        <begin position="70"/>
        <end position="87"/>
    </location>
</feature>
<dbReference type="EMBL" id="JACRTD010000001">
    <property type="protein sequence ID" value="MBC8583975.1"/>
    <property type="molecule type" value="Genomic_DNA"/>
</dbReference>
<feature type="domain" description="VanZ-like" evidence="2">
    <location>
        <begin position="12"/>
        <end position="145"/>
    </location>
</feature>
<reference evidence="3" key="1">
    <citation type="submission" date="2020-08" db="EMBL/GenBank/DDBJ databases">
        <title>Genome public.</title>
        <authorList>
            <person name="Liu C."/>
            <person name="Sun Q."/>
        </authorList>
    </citation>
    <scope>NUCLEOTIDE SEQUENCE</scope>
    <source>
        <strain evidence="3">NSJ-64</strain>
    </source>
</reference>
<feature type="transmembrane region" description="Helical" evidence="1">
    <location>
        <begin position="7"/>
        <end position="26"/>
    </location>
</feature>
<accession>A0A926EPK4</accession>
<feature type="transmembrane region" description="Helical" evidence="1">
    <location>
        <begin position="94"/>
        <end position="111"/>
    </location>
</feature>
<dbReference type="Pfam" id="PF04892">
    <property type="entry name" value="VanZ"/>
    <property type="match status" value="1"/>
</dbReference>
<keyword evidence="4" id="KW-1185">Reference proteome</keyword>
<dbReference type="RefSeq" id="WP_262393834.1">
    <property type="nucleotide sequence ID" value="NZ_JACRTD010000001.1"/>
</dbReference>